<dbReference type="PANTHER" id="PTHR10130">
    <property type="entry name" value="PEROXISOMAL TARGETING SIGNAL 1 RECEPTOR PEX5"/>
    <property type="match status" value="1"/>
</dbReference>
<evidence type="ECO:0000256" key="5">
    <source>
        <dbReference type="ARBA" id="ARBA00022737"/>
    </source>
</evidence>
<feature type="region of interest" description="Disordered" evidence="9">
    <location>
        <begin position="222"/>
        <end position="241"/>
    </location>
</feature>
<dbReference type="PROSITE" id="PS50005">
    <property type="entry name" value="TPR"/>
    <property type="match status" value="5"/>
</dbReference>
<comment type="similarity">
    <text evidence="3">Belongs to the peroxisomal targeting signal receptor family.</text>
</comment>
<feature type="repeat" description="TPR" evidence="8">
    <location>
        <begin position="503"/>
        <end position="536"/>
    </location>
</feature>
<comment type="subcellular location">
    <subcellularLocation>
        <location evidence="2">Cytoplasm</location>
    </subcellularLocation>
    <subcellularLocation>
        <location evidence="1">Peroxisome</location>
    </subcellularLocation>
</comment>
<feature type="region of interest" description="Disordered" evidence="9">
    <location>
        <begin position="298"/>
        <end position="322"/>
    </location>
</feature>
<feature type="compositionally biased region" description="Basic and acidic residues" evidence="9">
    <location>
        <begin position="190"/>
        <end position="203"/>
    </location>
</feature>
<keyword evidence="6 8" id="KW-0802">TPR repeat</keyword>
<keyword evidence="11" id="KW-1185">Reference proteome</keyword>
<evidence type="ECO:0000256" key="3">
    <source>
        <dbReference type="ARBA" id="ARBA00005348"/>
    </source>
</evidence>
<keyword evidence="7" id="KW-0576">Peroxisome</keyword>
<reference evidence="10 11" key="1">
    <citation type="journal article" date="2021" name="Sci. Rep.">
        <title>The genome of the diatom Chaetoceros tenuissimus carries an ancient integrated fragment of an extant virus.</title>
        <authorList>
            <person name="Hongo Y."/>
            <person name="Kimura K."/>
            <person name="Takaki Y."/>
            <person name="Yoshida Y."/>
            <person name="Baba S."/>
            <person name="Kobayashi G."/>
            <person name="Nagasaki K."/>
            <person name="Hano T."/>
            <person name="Tomaru Y."/>
        </authorList>
    </citation>
    <scope>NUCLEOTIDE SEQUENCE [LARGE SCALE GENOMIC DNA]</scope>
    <source>
        <strain evidence="10 11">NIES-3715</strain>
    </source>
</reference>
<evidence type="ECO:0000256" key="6">
    <source>
        <dbReference type="ARBA" id="ARBA00022803"/>
    </source>
</evidence>
<feature type="region of interest" description="Disordered" evidence="9">
    <location>
        <begin position="176"/>
        <end position="203"/>
    </location>
</feature>
<name>A0AAD3CZB5_9STRA</name>
<organism evidence="10 11">
    <name type="scientific">Chaetoceros tenuissimus</name>
    <dbReference type="NCBI Taxonomy" id="426638"/>
    <lineage>
        <taxon>Eukaryota</taxon>
        <taxon>Sar</taxon>
        <taxon>Stramenopiles</taxon>
        <taxon>Ochrophyta</taxon>
        <taxon>Bacillariophyta</taxon>
        <taxon>Coscinodiscophyceae</taxon>
        <taxon>Chaetocerotophycidae</taxon>
        <taxon>Chaetocerotales</taxon>
        <taxon>Chaetocerotaceae</taxon>
        <taxon>Chaetoceros</taxon>
    </lineage>
</organism>
<dbReference type="Gene3D" id="1.25.40.10">
    <property type="entry name" value="Tetratricopeptide repeat domain"/>
    <property type="match status" value="1"/>
</dbReference>
<evidence type="ECO:0000256" key="1">
    <source>
        <dbReference type="ARBA" id="ARBA00004275"/>
    </source>
</evidence>
<keyword evidence="4" id="KW-0963">Cytoplasm</keyword>
<protein>
    <submittedName>
        <fullName evidence="10">Peroxin-5</fullName>
    </submittedName>
</protein>
<accession>A0AAD3CZB5</accession>
<dbReference type="InterPro" id="IPR024111">
    <property type="entry name" value="PEX5/PEX5L"/>
</dbReference>
<dbReference type="GO" id="GO:0005052">
    <property type="term" value="F:peroxisome matrix targeting signal-1 binding"/>
    <property type="evidence" value="ECO:0007669"/>
    <property type="project" value="TreeGrafter"/>
</dbReference>
<dbReference type="SUPFAM" id="SSF48452">
    <property type="entry name" value="TPR-like"/>
    <property type="match status" value="1"/>
</dbReference>
<feature type="repeat" description="TPR" evidence="8">
    <location>
        <begin position="469"/>
        <end position="502"/>
    </location>
</feature>
<gene>
    <name evidence="10" type="ORF">CTEN210_11205</name>
</gene>
<evidence type="ECO:0000256" key="2">
    <source>
        <dbReference type="ARBA" id="ARBA00004496"/>
    </source>
</evidence>
<dbReference type="Proteomes" id="UP001054902">
    <property type="component" value="Unassembled WGS sequence"/>
</dbReference>
<evidence type="ECO:0000256" key="7">
    <source>
        <dbReference type="ARBA" id="ARBA00023140"/>
    </source>
</evidence>
<dbReference type="Pfam" id="PF13181">
    <property type="entry name" value="TPR_8"/>
    <property type="match status" value="1"/>
</dbReference>
<dbReference type="EMBL" id="BLLK01000047">
    <property type="protein sequence ID" value="GFH54729.1"/>
    <property type="molecule type" value="Genomic_DNA"/>
</dbReference>
<evidence type="ECO:0000313" key="11">
    <source>
        <dbReference type="Proteomes" id="UP001054902"/>
    </source>
</evidence>
<feature type="repeat" description="TPR" evidence="8">
    <location>
        <begin position="537"/>
        <end position="570"/>
    </location>
</feature>
<feature type="compositionally biased region" description="Polar residues" evidence="9">
    <location>
        <begin position="304"/>
        <end position="321"/>
    </location>
</feature>
<dbReference type="GO" id="GO:0005778">
    <property type="term" value="C:peroxisomal membrane"/>
    <property type="evidence" value="ECO:0007669"/>
    <property type="project" value="TreeGrafter"/>
</dbReference>
<keyword evidence="5" id="KW-0677">Repeat</keyword>
<proteinExistence type="inferred from homology"/>
<feature type="repeat" description="TPR" evidence="8">
    <location>
        <begin position="362"/>
        <end position="395"/>
    </location>
</feature>
<dbReference type="Pfam" id="PF13432">
    <property type="entry name" value="TPR_16"/>
    <property type="match status" value="2"/>
</dbReference>
<dbReference type="GO" id="GO:0016560">
    <property type="term" value="P:protein import into peroxisome matrix, docking"/>
    <property type="evidence" value="ECO:0007669"/>
    <property type="project" value="TreeGrafter"/>
</dbReference>
<comment type="caution">
    <text evidence="10">The sequence shown here is derived from an EMBL/GenBank/DDBJ whole genome shotgun (WGS) entry which is preliminary data.</text>
</comment>
<dbReference type="GO" id="GO:0005829">
    <property type="term" value="C:cytosol"/>
    <property type="evidence" value="ECO:0007669"/>
    <property type="project" value="TreeGrafter"/>
</dbReference>
<dbReference type="PANTHER" id="PTHR10130:SF0">
    <property type="entry name" value="GH08708P"/>
    <property type="match status" value="1"/>
</dbReference>
<evidence type="ECO:0000256" key="4">
    <source>
        <dbReference type="ARBA" id="ARBA00022490"/>
    </source>
</evidence>
<dbReference type="InterPro" id="IPR019734">
    <property type="entry name" value="TPR_rpt"/>
</dbReference>
<evidence type="ECO:0000313" key="10">
    <source>
        <dbReference type="EMBL" id="GFH54729.1"/>
    </source>
</evidence>
<evidence type="ECO:0000256" key="8">
    <source>
        <dbReference type="PROSITE-ProRule" id="PRU00339"/>
    </source>
</evidence>
<dbReference type="SMART" id="SM00028">
    <property type="entry name" value="TPR"/>
    <property type="match status" value="5"/>
</dbReference>
<evidence type="ECO:0000256" key="9">
    <source>
        <dbReference type="SAM" id="MobiDB-lite"/>
    </source>
</evidence>
<dbReference type="AlphaFoldDB" id="A0AAD3CZB5"/>
<dbReference type="InterPro" id="IPR011990">
    <property type="entry name" value="TPR-like_helical_dom_sf"/>
</dbReference>
<feature type="repeat" description="TPR" evidence="8">
    <location>
        <begin position="396"/>
        <end position="429"/>
    </location>
</feature>
<sequence length="609" mass="69254">MADCGATGSAIDRTASRFLSSIQSSNDAATASTMRAGKAISQYVGGNMMKNGISSSAARPMIPMSAPTHLGPLPQKQNVQLVQNNETSLHQAWDSTSIPQQEQLHRVPANSMIHNHPQYSMHQANPMQQMHQMHMQMNMMQQQQQQQMAMMQMARQQQMQQQQLQLQKEREQEKILESQNLQQKQQVEQTQKETEKVGSDWHESLEDEFRSYLKDYKNELEKNENQTQNDAISTHENDDLGHEGFVEGASMDQLAAAWEEAEREFATDDYANLASWMYDDSTKTTKLSEVEIGSSHQHYEFSQDSRSYGQIDSNTSQQTGDRTQDNFVDLMEEGMKNYQEGNISEAILCFESELQNVDGDNADAWLMLGKCHAENDEDRKAIICLENAVERDPYASESLLTLGVSYVNELDHERAYKCLHNFVTHNPNYAGLTIENEDVDTEGSLFKLKQLLHEAKALDEANGNVESAVDVLETLGVVCNVTREYEEAIECFRTATSMRPNDHQLWNKLGATLANSNRSEEAHEAYQKALSIKPKYARSWLNKAIAHSNLQHHEEAARCYLQTLSLNPGAVHVWSYLRIALTCCERWDLLPLVAEQNIDVFREHFDFVV</sequence>